<reference evidence="2 3" key="1">
    <citation type="submission" date="2010-05" db="EMBL/GenBank/DDBJ databases">
        <title>The Genome Sequence of Thecamonas trahens ATCC 50062.</title>
        <authorList>
            <consortium name="The Broad Institute Genome Sequencing Platform"/>
            <person name="Russ C."/>
            <person name="Cuomo C."/>
            <person name="Shea T."/>
            <person name="Young S.K."/>
            <person name="Zeng Q."/>
            <person name="Koehrsen M."/>
            <person name="Haas B."/>
            <person name="Borodovsky M."/>
            <person name="Guigo R."/>
            <person name="Alvarado L."/>
            <person name="Berlin A."/>
            <person name="Bochicchio J."/>
            <person name="Borenstein D."/>
            <person name="Chapman S."/>
            <person name="Chen Z."/>
            <person name="Freedman E."/>
            <person name="Gellesch M."/>
            <person name="Goldberg J."/>
            <person name="Griggs A."/>
            <person name="Gujja S."/>
            <person name="Heilman E."/>
            <person name="Heiman D."/>
            <person name="Hepburn T."/>
            <person name="Howarth C."/>
            <person name="Jen D."/>
            <person name="Larson L."/>
            <person name="Mehta T."/>
            <person name="Park D."/>
            <person name="Pearson M."/>
            <person name="Roberts A."/>
            <person name="Saif S."/>
            <person name="Shenoy N."/>
            <person name="Sisk P."/>
            <person name="Stolte C."/>
            <person name="Sykes S."/>
            <person name="Thomson T."/>
            <person name="Walk T."/>
            <person name="White J."/>
            <person name="Yandava C."/>
            <person name="Burger G."/>
            <person name="Gray M.W."/>
            <person name="Holland P.W.H."/>
            <person name="King N."/>
            <person name="Lang F.B.F."/>
            <person name="Roger A.J."/>
            <person name="Ruiz-Trillo I."/>
            <person name="Lander E."/>
            <person name="Nusbaum C."/>
        </authorList>
    </citation>
    <scope>NUCLEOTIDE SEQUENCE [LARGE SCALE GENOMIC DNA]</scope>
    <source>
        <strain evidence="2 3">ATCC 50062</strain>
    </source>
</reference>
<dbReference type="AlphaFoldDB" id="A0A0L0DN02"/>
<dbReference type="EMBL" id="GL349437">
    <property type="protein sequence ID" value="KNC53684.1"/>
    <property type="molecule type" value="Genomic_DNA"/>
</dbReference>
<dbReference type="Proteomes" id="UP000054408">
    <property type="component" value="Unassembled WGS sequence"/>
</dbReference>
<proteinExistence type="predicted"/>
<protein>
    <submittedName>
        <fullName evidence="2">Uncharacterized protein</fullName>
    </submittedName>
</protein>
<dbReference type="GeneID" id="25561145"/>
<evidence type="ECO:0000313" key="3">
    <source>
        <dbReference type="Proteomes" id="UP000054408"/>
    </source>
</evidence>
<feature type="region of interest" description="Disordered" evidence="1">
    <location>
        <begin position="174"/>
        <end position="197"/>
    </location>
</feature>
<evidence type="ECO:0000313" key="2">
    <source>
        <dbReference type="EMBL" id="KNC53684.1"/>
    </source>
</evidence>
<keyword evidence="3" id="KW-1185">Reference proteome</keyword>
<sequence length="241" mass="27211">MAAYGQEEELGWSKRQKQANLRLRQQALNRRKYTKRSAKVYEAIKALERAEKELLSAAGEAAEAMGGLIEGAHARCCKVRSVSRSSRRHRSLFMLWKTLLWQKRSIAQSTAASAQSLISRPPVSEPAASLRSRVAQRVPSLALLLHLIRPLHKGSLLARLRRRSWTWWSSPIATSPACARPPSRRGRSRSARSSWRWRRGRARPRPCLWTSRPSSSSALCRTRSCSTRWAGTRGSSLSRSS</sequence>
<evidence type="ECO:0000256" key="1">
    <source>
        <dbReference type="SAM" id="MobiDB-lite"/>
    </source>
</evidence>
<organism evidence="2 3">
    <name type="scientific">Thecamonas trahens ATCC 50062</name>
    <dbReference type="NCBI Taxonomy" id="461836"/>
    <lineage>
        <taxon>Eukaryota</taxon>
        <taxon>Apusozoa</taxon>
        <taxon>Apusomonadida</taxon>
        <taxon>Apusomonadidae</taxon>
        <taxon>Thecamonas</taxon>
    </lineage>
</organism>
<accession>A0A0L0DN02</accession>
<feature type="compositionally biased region" description="Basic residues" evidence="1">
    <location>
        <begin position="182"/>
        <end position="197"/>
    </location>
</feature>
<gene>
    <name evidence="2" type="ORF">AMSG_01395</name>
</gene>
<dbReference type="RefSeq" id="XP_013761998.1">
    <property type="nucleotide sequence ID" value="XM_013906544.1"/>
</dbReference>
<name>A0A0L0DN02_THETB</name>